<dbReference type="KEGG" id="hch:HCH_04188"/>
<keyword evidence="3" id="KW-1185">Reference proteome</keyword>
<dbReference type="OrthoDB" id="271062at2"/>
<sequence>MSKLVFCWELGGELGHLATLSGLAREFVKQGHEVTLILKDLVRVPLFFADIPVIMLQAPVWHAKGKSSRPSSCISDILLKRGYDSVEGLATLVSAWQTLFRYIQPDALFFDFAPTAMLAARSLSTPKFAVGAGFSELSPGQPNPNIRPESADYSQVYEAESKVVANMNPLAQAMGMEPLSFLSDLFQVDAAFIVSYPELDFQAAHRQHAQYCGPVAGDFPGETAEWPQETGKKVIAYLKPFYQHLERVLEGIKRVGETALIVCPGISADVMARYQSETLRIYPYPVALNQALNEADLSICHGGMGMLSKSVKAGVPVACLPTQQEQFLNSRSASESGLGVLLDGGDAATFADGLRSLLTSEAIPAQVRNCANRYSGRLRGAEVVRQQVEAVLAERGRKS</sequence>
<dbReference type="STRING" id="349521.HCH_04188"/>
<dbReference type="EMBL" id="CP000155">
    <property type="protein sequence ID" value="ABC30895.1"/>
    <property type="molecule type" value="Genomic_DNA"/>
</dbReference>
<dbReference type="eggNOG" id="COG1819">
    <property type="taxonomic scope" value="Bacteria"/>
</dbReference>
<evidence type="ECO:0000313" key="2">
    <source>
        <dbReference type="EMBL" id="ABC30895.1"/>
    </source>
</evidence>
<evidence type="ECO:0000259" key="1">
    <source>
        <dbReference type="Pfam" id="PF04101"/>
    </source>
</evidence>
<dbReference type="RefSeq" id="WP_011397962.1">
    <property type="nucleotide sequence ID" value="NC_007645.1"/>
</dbReference>
<name>Q2SEM9_HAHCH</name>
<dbReference type="Gene3D" id="3.40.50.2000">
    <property type="entry name" value="Glycogen Phosphorylase B"/>
    <property type="match status" value="2"/>
</dbReference>
<organism evidence="2 3">
    <name type="scientific">Hahella chejuensis (strain KCTC 2396)</name>
    <dbReference type="NCBI Taxonomy" id="349521"/>
    <lineage>
        <taxon>Bacteria</taxon>
        <taxon>Pseudomonadati</taxon>
        <taxon>Pseudomonadota</taxon>
        <taxon>Gammaproteobacteria</taxon>
        <taxon>Oceanospirillales</taxon>
        <taxon>Hahellaceae</taxon>
        <taxon>Hahella</taxon>
    </lineage>
</organism>
<proteinExistence type="predicted"/>
<reference evidence="2 3" key="1">
    <citation type="journal article" date="2005" name="Nucleic Acids Res.">
        <title>Genomic blueprint of Hahella chejuensis, a marine microbe producing an algicidal agent.</title>
        <authorList>
            <person name="Jeong H."/>
            <person name="Yim J.H."/>
            <person name="Lee C."/>
            <person name="Choi S.-H."/>
            <person name="Park Y.K."/>
            <person name="Yoon S.H."/>
            <person name="Hur C.-G."/>
            <person name="Kang H.-Y."/>
            <person name="Kim D."/>
            <person name="Lee H.H."/>
            <person name="Park K.H."/>
            <person name="Park S.-H."/>
            <person name="Park H.-S."/>
            <person name="Lee H.K."/>
            <person name="Oh T.K."/>
            <person name="Kim J.F."/>
        </authorList>
    </citation>
    <scope>NUCLEOTIDE SEQUENCE [LARGE SCALE GENOMIC DNA]</scope>
    <source>
        <strain evidence="2 3">KCTC 2396</strain>
    </source>
</reference>
<gene>
    <name evidence="2" type="ordered locus">HCH_04188</name>
</gene>
<dbReference type="AlphaFoldDB" id="Q2SEM9"/>
<protein>
    <recommendedName>
        <fullName evidence="1">Glycosyl transferase family 28 C-terminal domain-containing protein</fullName>
    </recommendedName>
</protein>
<feature type="domain" description="Glycosyl transferase family 28 C-terminal" evidence="1">
    <location>
        <begin position="266"/>
        <end position="345"/>
    </location>
</feature>
<evidence type="ECO:0000313" key="3">
    <source>
        <dbReference type="Proteomes" id="UP000000238"/>
    </source>
</evidence>
<accession>Q2SEM9</accession>
<dbReference type="InterPro" id="IPR007235">
    <property type="entry name" value="Glyco_trans_28_C"/>
</dbReference>
<dbReference type="GO" id="GO:0016758">
    <property type="term" value="F:hexosyltransferase activity"/>
    <property type="evidence" value="ECO:0007669"/>
    <property type="project" value="InterPro"/>
</dbReference>
<dbReference type="SUPFAM" id="SSF53756">
    <property type="entry name" value="UDP-Glycosyltransferase/glycogen phosphorylase"/>
    <property type="match status" value="1"/>
</dbReference>
<dbReference type="HOGENOM" id="CLU_058209_1_0_6"/>
<dbReference type="Proteomes" id="UP000000238">
    <property type="component" value="Chromosome"/>
</dbReference>
<dbReference type="Pfam" id="PF04101">
    <property type="entry name" value="Glyco_tran_28_C"/>
    <property type="match status" value="1"/>
</dbReference>